<protein>
    <recommendedName>
        <fullName evidence="5">Lipoprotein</fullName>
    </recommendedName>
</protein>
<feature type="signal peptide" evidence="2">
    <location>
        <begin position="1"/>
        <end position="21"/>
    </location>
</feature>
<keyword evidence="1" id="KW-0175">Coiled coil</keyword>
<evidence type="ECO:0008006" key="5">
    <source>
        <dbReference type="Google" id="ProtNLM"/>
    </source>
</evidence>
<evidence type="ECO:0000313" key="4">
    <source>
        <dbReference type="Proteomes" id="UP000587760"/>
    </source>
</evidence>
<dbReference type="PROSITE" id="PS51257">
    <property type="entry name" value="PROKAR_LIPOPROTEIN"/>
    <property type="match status" value="1"/>
</dbReference>
<organism evidence="3 4">
    <name type="scientific">Spirochaeta isovalerica</name>
    <dbReference type="NCBI Taxonomy" id="150"/>
    <lineage>
        <taxon>Bacteria</taxon>
        <taxon>Pseudomonadati</taxon>
        <taxon>Spirochaetota</taxon>
        <taxon>Spirochaetia</taxon>
        <taxon>Spirochaetales</taxon>
        <taxon>Spirochaetaceae</taxon>
        <taxon>Spirochaeta</taxon>
    </lineage>
</organism>
<dbReference type="AlphaFoldDB" id="A0A841RCZ4"/>
<reference evidence="3 4" key="1">
    <citation type="submission" date="2020-08" db="EMBL/GenBank/DDBJ databases">
        <title>Genomic Encyclopedia of Type Strains, Phase IV (KMG-IV): sequencing the most valuable type-strain genomes for metagenomic binning, comparative biology and taxonomic classification.</title>
        <authorList>
            <person name="Goeker M."/>
        </authorList>
    </citation>
    <scope>NUCLEOTIDE SEQUENCE [LARGE SCALE GENOMIC DNA]</scope>
    <source>
        <strain evidence="3 4">DSM 2461</strain>
    </source>
</reference>
<comment type="caution">
    <text evidence="3">The sequence shown here is derived from an EMBL/GenBank/DDBJ whole genome shotgun (WGS) entry which is preliminary data.</text>
</comment>
<evidence type="ECO:0000256" key="1">
    <source>
        <dbReference type="SAM" id="Coils"/>
    </source>
</evidence>
<evidence type="ECO:0000313" key="3">
    <source>
        <dbReference type="EMBL" id="MBB6481107.1"/>
    </source>
</evidence>
<dbReference type="Proteomes" id="UP000587760">
    <property type="component" value="Unassembled WGS sequence"/>
</dbReference>
<dbReference type="RefSeq" id="WP_184747352.1">
    <property type="nucleotide sequence ID" value="NZ_JACHGJ010000005.1"/>
</dbReference>
<sequence>MKKAVSLIFFTLLLGSCASMMTMNDHYKEMDDLLLKRDFPRAEMIIKEAKEEGKYVEKDKVLYYLDIGMLNYYNGSYSESIENLSAAEYGIEELYTKSVGKAIASGLLNDNALDYFGEDYEDIYLNIFKALSFLHLGNYDEAMVELRRINIKLNLLEDKYRKIIDEYNNSDEAESKLEPLESRFHNDVLARYLSLLLFREEGDFDGARIDSEKIDDAFVQQTQLYEFEKPPLPVLEYSEDTAQMNFVAFTGRSPAKLAHTIFIDSGNSVVRLTYQGEGEDYVNRLIGFNTIFMPGVRPGFHFKFELPYLSLRGSDITSIAVLIDGVEAGQLYLTENMERIAEETFKLKQPLIVGKTVTRTVTKGILKEVGKDVANDQLGFFGGLLVGIAADVAVDATENADTRLSQFFPAHAYTGEIGVTPGLHDIQLVYYSNGMEVFRDYKGMVDVQSQSLNLIQSFVFQ</sequence>
<evidence type="ECO:0000256" key="2">
    <source>
        <dbReference type="SAM" id="SignalP"/>
    </source>
</evidence>
<keyword evidence="2" id="KW-0732">Signal</keyword>
<keyword evidence="4" id="KW-1185">Reference proteome</keyword>
<name>A0A841RCZ4_9SPIO</name>
<accession>A0A841RCZ4</accession>
<feature type="chain" id="PRO_5032788008" description="Lipoprotein" evidence="2">
    <location>
        <begin position="22"/>
        <end position="461"/>
    </location>
</feature>
<feature type="coiled-coil region" evidence="1">
    <location>
        <begin position="139"/>
        <end position="173"/>
    </location>
</feature>
<dbReference type="EMBL" id="JACHGJ010000005">
    <property type="protein sequence ID" value="MBB6481107.1"/>
    <property type="molecule type" value="Genomic_DNA"/>
</dbReference>
<proteinExistence type="predicted"/>
<gene>
    <name evidence="3" type="ORF">HNR50_002780</name>
</gene>